<gene>
    <name evidence="2" type="ORF">NE632_05505</name>
</gene>
<evidence type="ECO:0000313" key="3">
    <source>
        <dbReference type="Proteomes" id="UP001206236"/>
    </source>
</evidence>
<organism evidence="2 3">
    <name type="scientific">Ruminococcus bicirculans</name>
    <name type="common">ex Wegman et al. 2014</name>
    <dbReference type="NCBI Taxonomy" id="1160721"/>
    <lineage>
        <taxon>Bacteria</taxon>
        <taxon>Bacillati</taxon>
        <taxon>Bacillota</taxon>
        <taxon>Clostridia</taxon>
        <taxon>Eubacteriales</taxon>
        <taxon>Oscillospiraceae</taxon>
        <taxon>Ruminococcus</taxon>
    </lineage>
</organism>
<evidence type="ECO:0000313" key="2">
    <source>
        <dbReference type="EMBL" id="MCQ5152759.1"/>
    </source>
</evidence>
<comment type="caution">
    <text evidence="2">The sequence shown here is derived from an EMBL/GenBank/DDBJ whole genome shotgun (WGS) entry which is preliminary data.</text>
</comment>
<dbReference type="AlphaFoldDB" id="A0AAW5KGR0"/>
<dbReference type="Pfam" id="PF01927">
    <property type="entry name" value="Mut7-C"/>
    <property type="match status" value="1"/>
</dbReference>
<evidence type="ECO:0000259" key="1">
    <source>
        <dbReference type="Pfam" id="PF01927"/>
    </source>
</evidence>
<dbReference type="InterPro" id="IPR002782">
    <property type="entry name" value="Mut7-C_RNAse_dom"/>
</dbReference>
<dbReference type="EMBL" id="JANGCN010000009">
    <property type="protein sequence ID" value="MCQ5152759.1"/>
    <property type="molecule type" value="Genomic_DNA"/>
</dbReference>
<sequence length="67" mass="7387">MLVDSQIRQVGKRPSMPPLRCPLCGGKLADKQNTWCKNRIVATTAEQGDYLTKCHKCGKLIGLTAEN</sequence>
<accession>A0AAW5KGR0</accession>
<reference evidence="2" key="1">
    <citation type="submission" date="2022-06" db="EMBL/GenBank/DDBJ databases">
        <title>Isolation of gut microbiota from human fecal samples.</title>
        <authorList>
            <person name="Pamer E.G."/>
            <person name="Barat B."/>
            <person name="Waligurski E."/>
            <person name="Medina S."/>
            <person name="Paddock L."/>
            <person name="Mostad J."/>
        </authorList>
    </citation>
    <scope>NUCLEOTIDE SEQUENCE</scope>
    <source>
        <strain evidence="2">DFI.5.57</strain>
    </source>
</reference>
<dbReference type="RefSeq" id="WP_117864172.1">
    <property type="nucleotide sequence ID" value="NZ_CAKVQR010000001.1"/>
</dbReference>
<dbReference type="Proteomes" id="UP001206236">
    <property type="component" value="Unassembled WGS sequence"/>
</dbReference>
<protein>
    <recommendedName>
        <fullName evidence="1">Mut7-C RNAse domain-containing protein</fullName>
    </recommendedName>
</protein>
<name>A0AAW5KGR0_9FIRM</name>
<feature type="domain" description="Mut7-C RNAse" evidence="1">
    <location>
        <begin position="9"/>
        <end position="60"/>
    </location>
</feature>
<proteinExistence type="predicted"/>